<feature type="domain" description="Ig-like" evidence="3">
    <location>
        <begin position="191"/>
        <end position="282"/>
    </location>
</feature>
<dbReference type="SMART" id="SM00409">
    <property type="entry name" value="IG"/>
    <property type="match status" value="2"/>
</dbReference>
<dbReference type="InterPro" id="IPR003598">
    <property type="entry name" value="Ig_sub2"/>
</dbReference>
<evidence type="ECO:0000313" key="5">
    <source>
        <dbReference type="Proteomes" id="UP001221898"/>
    </source>
</evidence>
<dbReference type="FunFam" id="2.60.40.10:FF:000031">
    <property type="entry name" value="Myosin-binding protein C, slow type"/>
    <property type="match status" value="1"/>
</dbReference>
<dbReference type="AlphaFoldDB" id="A0AAD7T9P5"/>
<dbReference type="InterPro" id="IPR013098">
    <property type="entry name" value="Ig_I-set"/>
</dbReference>
<dbReference type="SMART" id="SM00408">
    <property type="entry name" value="IGc2"/>
    <property type="match status" value="2"/>
</dbReference>
<dbReference type="PANTHER" id="PTHR14340:SF15">
    <property type="entry name" value="IG-LIKE DOMAIN-CONTAINING PROTEIN"/>
    <property type="match status" value="1"/>
</dbReference>
<protein>
    <recommendedName>
        <fullName evidence="3">Ig-like domain-containing protein</fullName>
    </recommendedName>
</protein>
<feature type="domain" description="Ig-like" evidence="3">
    <location>
        <begin position="1"/>
        <end position="88"/>
    </location>
</feature>
<dbReference type="InterPro" id="IPR003599">
    <property type="entry name" value="Ig_sub"/>
</dbReference>
<name>A0AAD7T9P5_9TELE</name>
<dbReference type="GO" id="GO:0055013">
    <property type="term" value="P:cardiac muscle cell development"/>
    <property type="evidence" value="ECO:0007669"/>
    <property type="project" value="UniProtKB-ARBA"/>
</dbReference>
<reference evidence="4" key="1">
    <citation type="journal article" date="2023" name="Science">
        <title>Genome structures resolve the early diversification of teleost fishes.</title>
        <authorList>
            <person name="Parey E."/>
            <person name="Louis A."/>
            <person name="Montfort J."/>
            <person name="Bouchez O."/>
            <person name="Roques C."/>
            <person name="Iampietro C."/>
            <person name="Lluch J."/>
            <person name="Castinel A."/>
            <person name="Donnadieu C."/>
            <person name="Desvignes T."/>
            <person name="Floi Bucao C."/>
            <person name="Jouanno E."/>
            <person name="Wen M."/>
            <person name="Mejri S."/>
            <person name="Dirks R."/>
            <person name="Jansen H."/>
            <person name="Henkel C."/>
            <person name="Chen W.J."/>
            <person name="Zahm M."/>
            <person name="Cabau C."/>
            <person name="Klopp C."/>
            <person name="Thompson A.W."/>
            <person name="Robinson-Rechavi M."/>
            <person name="Braasch I."/>
            <person name="Lecointre G."/>
            <person name="Bobe J."/>
            <person name="Postlethwait J.H."/>
            <person name="Berthelot C."/>
            <person name="Roest Crollius H."/>
            <person name="Guiguen Y."/>
        </authorList>
    </citation>
    <scope>NUCLEOTIDE SEQUENCE</scope>
    <source>
        <strain evidence="4">NC1722</strain>
    </source>
</reference>
<dbReference type="Gene3D" id="2.60.40.10">
    <property type="entry name" value="Immunoglobulins"/>
    <property type="match status" value="2"/>
</dbReference>
<keyword evidence="2" id="KW-0393">Immunoglobulin domain</keyword>
<dbReference type="PROSITE" id="PS50835">
    <property type="entry name" value="IG_LIKE"/>
    <property type="match status" value="2"/>
</dbReference>
<dbReference type="InterPro" id="IPR007110">
    <property type="entry name" value="Ig-like_dom"/>
</dbReference>
<dbReference type="FunFam" id="2.60.40.10:FF:000107">
    <property type="entry name" value="Myosin, light chain kinase a"/>
    <property type="match status" value="1"/>
</dbReference>
<comment type="caution">
    <text evidence="4">The sequence shown here is derived from an EMBL/GenBank/DDBJ whole genome shotgun (WGS) entry which is preliminary data.</text>
</comment>
<dbReference type="GO" id="GO:0003007">
    <property type="term" value="P:heart morphogenesis"/>
    <property type="evidence" value="ECO:0007669"/>
    <property type="project" value="UniProtKB-ARBA"/>
</dbReference>
<accession>A0AAD7T9P5</accession>
<dbReference type="GO" id="GO:0030017">
    <property type="term" value="C:sarcomere"/>
    <property type="evidence" value="ECO:0007669"/>
    <property type="project" value="UniProtKB-ARBA"/>
</dbReference>
<proteinExistence type="predicted"/>
<evidence type="ECO:0000313" key="4">
    <source>
        <dbReference type="EMBL" id="KAJ8416950.1"/>
    </source>
</evidence>
<dbReference type="PANTHER" id="PTHR14340">
    <property type="entry name" value="MICROFIBRIL-ASSOCIATED GLYCOPROTEIN 3"/>
    <property type="match status" value="1"/>
</dbReference>
<dbReference type="Pfam" id="PF07679">
    <property type="entry name" value="I-set"/>
    <property type="match status" value="2"/>
</dbReference>
<keyword evidence="1" id="KW-0677">Repeat</keyword>
<dbReference type="SUPFAM" id="SSF48726">
    <property type="entry name" value="Immunoglobulin"/>
    <property type="match status" value="2"/>
</dbReference>
<dbReference type="InterPro" id="IPR013783">
    <property type="entry name" value="Ig-like_fold"/>
</dbReference>
<organism evidence="4 5">
    <name type="scientific">Aldrovandia affinis</name>
    <dbReference type="NCBI Taxonomy" id="143900"/>
    <lineage>
        <taxon>Eukaryota</taxon>
        <taxon>Metazoa</taxon>
        <taxon>Chordata</taxon>
        <taxon>Craniata</taxon>
        <taxon>Vertebrata</taxon>
        <taxon>Euteleostomi</taxon>
        <taxon>Actinopterygii</taxon>
        <taxon>Neopterygii</taxon>
        <taxon>Teleostei</taxon>
        <taxon>Notacanthiformes</taxon>
        <taxon>Halosauridae</taxon>
        <taxon>Aldrovandia</taxon>
    </lineage>
</organism>
<sequence length="286" mass="30700">MPDASSVRWILNGVELANSGDYKYGDPSPEIEWFKDNIAVVSTFNMKLSCSKNVHTLEIHKASVADSGKYTVKVKNAYGQCSSTSSLNVLALVEEPAKMVVMEKSAAAASMHESFSASAMHMASAVQEASFSSSSMAEVKFASMSATSMSSMTSESMLTMSSSSMMEMSSHSQTEGSSMTAITHHLQGAPPKIEALPEDISIEKGKVLTVACAFSGEPMPEIEWSRSGRTLPGEQECDRYHIETTEDLTTLIITSVKENDAGAYTLKLSNELGSDTATVNISIRSI</sequence>
<keyword evidence="5" id="KW-1185">Reference proteome</keyword>
<evidence type="ECO:0000259" key="3">
    <source>
        <dbReference type="PROSITE" id="PS50835"/>
    </source>
</evidence>
<evidence type="ECO:0000256" key="1">
    <source>
        <dbReference type="ARBA" id="ARBA00022737"/>
    </source>
</evidence>
<dbReference type="InterPro" id="IPR036179">
    <property type="entry name" value="Ig-like_dom_sf"/>
</dbReference>
<gene>
    <name evidence="4" type="ORF">AAFF_G00328280</name>
</gene>
<dbReference type="EMBL" id="JAINUG010000005">
    <property type="protein sequence ID" value="KAJ8416950.1"/>
    <property type="molecule type" value="Genomic_DNA"/>
</dbReference>
<dbReference type="Proteomes" id="UP001221898">
    <property type="component" value="Unassembled WGS sequence"/>
</dbReference>
<evidence type="ECO:0000256" key="2">
    <source>
        <dbReference type="ARBA" id="ARBA00023319"/>
    </source>
</evidence>